<dbReference type="Proteomes" id="UP001419268">
    <property type="component" value="Unassembled WGS sequence"/>
</dbReference>
<reference evidence="1 2" key="1">
    <citation type="submission" date="2024-01" db="EMBL/GenBank/DDBJ databases">
        <title>Genome assemblies of Stephania.</title>
        <authorList>
            <person name="Yang L."/>
        </authorList>
    </citation>
    <scope>NUCLEOTIDE SEQUENCE [LARGE SCALE GENOMIC DNA]</scope>
    <source>
        <strain evidence="1">JXDWG</strain>
        <tissue evidence="1">Leaf</tissue>
    </source>
</reference>
<organism evidence="1 2">
    <name type="scientific">Stephania cephalantha</name>
    <dbReference type="NCBI Taxonomy" id="152367"/>
    <lineage>
        <taxon>Eukaryota</taxon>
        <taxon>Viridiplantae</taxon>
        <taxon>Streptophyta</taxon>
        <taxon>Embryophyta</taxon>
        <taxon>Tracheophyta</taxon>
        <taxon>Spermatophyta</taxon>
        <taxon>Magnoliopsida</taxon>
        <taxon>Ranunculales</taxon>
        <taxon>Menispermaceae</taxon>
        <taxon>Menispermoideae</taxon>
        <taxon>Cissampelideae</taxon>
        <taxon>Stephania</taxon>
    </lineage>
</organism>
<comment type="caution">
    <text evidence="1">The sequence shown here is derived from an EMBL/GenBank/DDBJ whole genome shotgun (WGS) entry which is preliminary data.</text>
</comment>
<evidence type="ECO:0000313" key="2">
    <source>
        <dbReference type="Proteomes" id="UP001419268"/>
    </source>
</evidence>
<dbReference type="InterPro" id="IPR023213">
    <property type="entry name" value="CAT-like_dom_sf"/>
</dbReference>
<evidence type="ECO:0000313" key="1">
    <source>
        <dbReference type="EMBL" id="KAK9126108.1"/>
    </source>
</evidence>
<dbReference type="Gene3D" id="3.30.559.10">
    <property type="entry name" value="Chloramphenicol acetyltransferase-like domain"/>
    <property type="match status" value="1"/>
</dbReference>
<name>A0AAP0J458_9MAGN</name>
<protein>
    <submittedName>
        <fullName evidence="1">Uncharacterized protein</fullName>
    </submittedName>
</protein>
<dbReference type="AlphaFoldDB" id="A0AAP0J458"/>
<sequence length="186" mass="20501">MEMASFGFLNSRCVLDEVRRAKGEVTEEYVRSVADMMVERGRPHFAVARTYLVSDVTRAGFGEVDFGWGRRCTVVPAKGRGGRSPPFVACALETIAVCASPLSARGRGAATIRLLAALRLVRRPGEAKLQRRRQERPDYTGPTGGYDEAVYYKVAGECPKGRVYSLGSLGRKKRRYADPDASTSQY</sequence>
<keyword evidence="2" id="KW-1185">Reference proteome</keyword>
<dbReference type="EMBL" id="JBBNAG010000006">
    <property type="protein sequence ID" value="KAK9126108.1"/>
    <property type="molecule type" value="Genomic_DNA"/>
</dbReference>
<accession>A0AAP0J458</accession>
<proteinExistence type="predicted"/>
<gene>
    <name evidence="1" type="ORF">Scep_014954</name>
</gene>
<dbReference type="Pfam" id="PF02458">
    <property type="entry name" value="Transferase"/>
    <property type="match status" value="1"/>
</dbReference>